<evidence type="ECO:0000256" key="6">
    <source>
        <dbReference type="ARBA" id="ARBA00023145"/>
    </source>
</evidence>
<dbReference type="PANTHER" id="PTHR43199">
    <property type="entry name" value="GLUTATHIONE HYDROLASE"/>
    <property type="match status" value="1"/>
</dbReference>
<comment type="pathway">
    <text evidence="9">Sulfur metabolism; glutathione metabolism.</text>
</comment>
<dbReference type="Pfam" id="PF01019">
    <property type="entry name" value="G_glu_transpept"/>
    <property type="match status" value="1"/>
</dbReference>
<dbReference type="PRINTS" id="PR01210">
    <property type="entry name" value="GGTRANSPTASE"/>
</dbReference>
<dbReference type="EMBL" id="BAAAPB010000001">
    <property type="protein sequence ID" value="GAA1958231.1"/>
    <property type="molecule type" value="Genomic_DNA"/>
</dbReference>
<evidence type="ECO:0000313" key="10">
    <source>
        <dbReference type="EMBL" id="GAA1958231.1"/>
    </source>
</evidence>
<comment type="catalytic activity">
    <reaction evidence="2 9">
        <text>glutathione + H2O = L-cysteinylglycine + L-glutamate</text>
        <dbReference type="Rhea" id="RHEA:28807"/>
        <dbReference type="ChEBI" id="CHEBI:15377"/>
        <dbReference type="ChEBI" id="CHEBI:29985"/>
        <dbReference type="ChEBI" id="CHEBI:57925"/>
        <dbReference type="ChEBI" id="CHEBI:61694"/>
        <dbReference type="EC" id="3.4.19.13"/>
    </reaction>
</comment>
<dbReference type="InterPro" id="IPR043138">
    <property type="entry name" value="GGT_lsub"/>
</dbReference>
<dbReference type="InterPro" id="IPR051792">
    <property type="entry name" value="GGT_bact"/>
</dbReference>
<keyword evidence="9" id="KW-0317">Glutathione biosynthesis</keyword>
<comment type="catalytic activity">
    <reaction evidence="8 9">
        <text>an N-terminal (5-L-glutamyl)-[peptide] + an alpha-amino acid = 5-L-glutamyl amino acid + an N-terminal L-alpha-aminoacyl-[peptide]</text>
        <dbReference type="Rhea" id="RHEA:23904"/>
        <dbReference type="Rhea" id="RHEA-COMP:9780"/>
        <dbReference type="Rhea" id="RHEA-COMP:9795"/>
        <dbReference type="ChEBI" id="CHEBI:77644"/>
        <dbReference type="ChEBI" id="CHEBI:78597"/>
        <dbReference type="ChEBI" id="CHEBI:78599"/>
        <dbReference type="ChEBI" id="CHEBI:78608"/>
        <dbReference type="EC" id="2.3.2.2"/>
    </reaction>
</comment>
<proteinExistence type="inferred from homology"/>
<reference evidence="10 11" key="1">
    <citation type="journal article" date="2019" name="Int. J. Syst. Evol. Microbiol.">
        <title>The Global Catalogue of Microorganisms (GCM) 10K type strain sequencing project: providing services to taxonomists for standard genome sequencing and annotation.</title>
        <authorList>
            <consortium name="The Broad Institute Genomics Platform"/>
            <consortium name="The Broad Institute Genome Sequencing Center for Infectious Disease"/>
            <person name="Wu L."/>
            <person name="Ma J."/>
        </authorList>
    </citation>
    <scope>NUCLEOTIDE SEQUENCE [LARGE SCALE GENOMIC DNA]</scope>
    <source>
        <strain evidence="10 11">JCM 15309</strain>
    </source>
</reference>
<keyword evidence="5 9" id="KW-0378">Hydrolase</keyword>
<evidence type="ECO:0000256" key="3">
    <source>
        <dbReference type="ARBA" id="ARBA00009381"/>
    </source>
</evidence>
<dbReference type="NCBIfam" id="TIGR00066">
    <property type="entry name" value="g_glut_trans"/>
    <property type="match status" value="1"/>
</dbReference>
<evidence type="ECO:0000256" key="1">
    <source>
        <dbReference type="ARBA" id="ARBA00001049"/>
    </source>
</evidence>
<dbReference type="InterPro" id="IPR000101">
    <property type="entry name" value="GGT_peptidase"/>
</dbReference>
<comment type="PTM">
    <text evidence="9">Cleaved by autocatalysis into a large and a small subunit.</text>
</comment>
<comment type="caution">
    <text evidence="10">The sequence shown here is derived from an EMBL/GenBank/DDBJ whole genome shotgun (WGS) entry which is preliminary data.</text>
</comment>
<comment type="similarity">
    <text evidence="3 9">Belongs to the gamma-glutamyltransferase family.</text>
</comment>
<evidence type="ECO:0000256" key="7">
    <source>
        <dbReference type="ARBA" id="ARBA00023315"/>
    </source>
</evidence>
<dbReference type="Gene3D" id="1.10.246.130">
    <property type="match status" value="1"/>
</dbReference>
<sequence>MATSIGRGGAISTVDPDATRIGLQVLRDGGNAVDAAIAAAAALGVTEPYSSGVGGGGYFVHYDARTHRIGTIDGRETAPRRMRHDAFIDPATKQPYRFTPERVSSGVAVGVPGTLRTWQRALDRWGTRSLARSLQPATRLARRGFVVDQTFHDQTADNQQRFAQFRPTKRLFLKGGQPPAVGSRFRNPDLARTYGLIARQGVNALYRGPLAAQIAHTVQHPPKVKGATLPAKPGRMTRRDLRRYRTIDRRPTKVGYRGLKVFGMAPSSSGGSTVGEALNILERYRLSGMDAGAFYHHYLEAIALAFADRNAYVGDPRSVHVPLKDLLSDTYAAERACSLDEHTTHKPFAAGSVTSYDGKCGQPAARGATGTETENVETTNMTVVDRWGNVVEYTLTIEQTGGSGIVVPGRGFLLNNELTDFSAVYDEHDPNRIEPLKRPRSSMSPTIVLKGGRPWLALGSPGGATIINTVAQLLLDRVDRGMTIAQAMAEPRVSNTNTAVSTAEPAFIAKYGAALAPYGQQLQASGDTFTGAQEIGAATAIEIGRRGLLTAVAEPTRRGGGSALVVKRTR</sequence>
<comment type="subunit">
    <text evidence="9">This enzyme consists of two polypeptide chains, which are synthesized in precursor form from a single polypeptide.</text>
</comment>
<dbReference type="Gene3D" id="3.60.20.40">
    <property type="match status" value="1"/>
</dbReference>
<dbReference type="Proteomes" id="UP001500571">
    <property type="component" value="Unassembled WGS sequence"/>
</dbReference>
<evidence type="ECO:0000256" key="8">
    <source>
        <dbReference type="ARBA" id="ARBA00047417"/>
    </source>
</evidence>
<dbReference type="InterPro" id="IPR029055">
    <property type="entry name" value="Ntn_hydrolases_N"/>
</dbReference>
<keyword evidence="4 9" id="KW-0808">Transferase</keyword>
<comment type="catalytic activity">
    <reaction evidence="1 9">
        <text>an S-substituted glutathione + H2O = an S-substituted L-cysteinylglycine + L-glutamate</text>
        <dbReference type="Rhea" id="RHEA:59468"/>
        <dbReference type="ChEBI" id="CHEBI:15377"/>
        <dbReference type="ChEBI" id="CHEBI:29985"/>
        <dbReference type="ChEBI" id="CHEBI:90779"/>
        <dbReference type="ChEBI" id="CHEBI:143103"/>
        <dbReference type="EC" id="3.4.19.13"/>
    </reaction>
</comment>
<protein>
    <recommendedName>
        <fullName evidence="9">Glutathione hydrolase proenzyme</fullName>
        <ecNumber evidence="9">2.3.2.2</ecNumber>
        <ecNumber evidence="9">3.4.19.13</ecNumber>
    </recommendedName>
    <component>
        <recommendedName>
            <fullName evidence="9">Glutathione hydrolase large chain</fullName>
        </recommendedName>
    </component>
    <component>
        <recommendedName>
            <fullName evidence="9">Glutathione hydrolase small chain</fullName>
        </recommendedName>
    </component>
</protein>
<dbReference type="EC" id="2.3.2.2" evidence="9"/>
<dbReference type="SUPFAM" id="SSF56235">
    <property type="entry name" value="N-terminal nucleophile aminohydrolases (Ntn hydrolases)"/>
    <property type="match status" value="1"/>
</dbReference>
<gene>
    <name evidence="10" type="primary">ggt</name>
    <name evidence="10" type="ORF">GCM10009798_17270</name>
</gene>
<keyword evidence="7 9" id="KW-0012">Acyltransferase</keyword>
<accession>A0ABN2QUF9</accession>
<name>A0ABN2QUF9_9ACTN</name>
<evidence type="ECO:0000256" key="4">
    <source>
        <dbReference type="ARBA" id="ARBA00022679"/>
    </source>
</evidence>
<evidence type="ECO:0000256" key="2">
    <source>
        <dbReference type="ARBA" id="ARBA00001089"/>
    </source>
</evidence>
<evidence type="ECO:0000256" key="5">
    <source>
        <dbReference type="ARBA" id="ARBA00022801"/>
    </source>
</evidence>
<evidence type="ECO:0000256" key="9">
    <source>
        <dbReference type="RuleBase" id="RU368036"/>
    </source>
</evidence>
<organism evidence="10 11">
    <name type="scientific">Nocardioides panacihumi</name>
    <dbReference type="NCBI Taxonomy" id="400774"/>
    <lineage>
        <taxon>Bacteria</taxon>
        <taxon>Bacillati</taxon>
        <taxon>Actinomycetota</taxon>
        <taxon>Actinomycetes</taxon>
        <taxon>Propionibacteriales</taxon>
        <taxon>Nocardioidaceae</taxon>
        <taxon>Nocardioides</taxon>
    </lineage>
</organism>
<keyword evidence="6 9" id="KW-0865">Zymogen</keyword>
<dbReference type="EC" id="3.4.19.13" evidence="9"/>
<dbReference type="PANTHER" id="PTHR43199:SF1">
    <property type="entry name" value="GLUTATHIONE HYDROLASE PROENZYME"/>
    <property type="match status" value="1"/>
</dbReference>
<keyword evidence="11" id="KW-1185">Reference proteome</keyword>
<evidence type="ECO:0000313" key="11">
    <source>
        <dbReference type="Proteomes" id="UP001500571"/>
    </source>
</evidence>
<dbReference type="InterPro" id="IPR043137">
    <property type="entry name" value="GGT_ssub_C"/>
</dbReference>